<comment type="similarity">
    <text evidence="1 6">Belongs to the sigma-70 factor family. ECF subfamily.</text>
</comment>
<dbReference type="PANTHER" id="PTHR43133">
    <property type="entry name" value="RNA POLYMERASE ECF-TYPE SIGMA FACTO"/>
    <property type="match status" value="1"/>
</dbReference>
<dbReference type="GO" id="GO:0006352">
    <property type="term" value="P:DNA-templated transcription initiation"/>
    <property type="evidence" value="ECO:0007669"/>
    <property type="project" value="InterPro"/>
</dbReference>
<comment type="caution">
    <text evidence="10">The sequence shown here is derived from an EMBL/GenBank/DDBJ whole genome shotgun (WGS) entry which is preliminary data.</text>
</comment>
<feature type="transmembrane region" description="Helical" evidence="7">
    <location>
        <begin position="303"/>
        <end position="323"/>
    </location>
</feature>
<keyword evidence="7" id="KW-0472">Membrane</keyword>
<dbReference type="NCBIfam" id="TIGR02937">
    <property type="entry name" value="sigma70-ECF"/>
    <property type="match status" value="1"/>
</dbReference>
<gene>
    <name evidence="10" type="ORF">QE424_002534</name>
</gene>
<evidence type="ECO:0000313" key="10">
    <source>
        <dbReference type="EMBL" id="MDQ1109375.1"/>
    </source>
</evidence>
<dbReference type="InterPro" id="IPR036388">
    <property type="entry name" value="WH-like_DNA-bd_sf"/>
</dbReference>
<dbReference type="InterPro" id="IPR039425">
    <property type="entry name" value="RNA_pol_sigma-70-like"/>
</dbReference>
<keyword evidence="4 6" id="KW-0238">DNA-binding</keyword>
<dbReference type="Gene3D" id="1.10.10.10">
    <property type="entry name" value="Winged helix-like DNA-binding domain superfamily/Winged helix DNA-binding domain"/>
    <property type="match status" value="1"/>
</dbReference>
<evidence type="ECO:0000256" key="7">
    <source>
        <dbReference type="SAM" id="Phobius"/>
    </source>
</evidence>
<feature type="transmembrane region" description="Helical" evidence="7">
    <location>
        <begin position="329"/>
        <end position="350"/>
    </location>
</feature>
<feature type="transmembrane region" description="Helical" evidence="7">
    <location>
        <begin position="266"/>
        <end position="283"/>
    </location>
</feature>
<dbReference type="PROSITE" id="PS01063">
    <property type="entry name" value="SIGMA70_ECF"/>
    <property type="match status" value="1"/>
</dbReference>
<evidence type="ECO:0000313" key="11">
    <source>
        <dbReference type="Proteomes" id="UP001226084"/>
    </source>
</evidence>
<reference evidence="10" key="1">
    <citation type="submission" date="2023-07" db="EMBL/GenBank/DDBJ databases">
        <title>Functional and genomic diversity of the sorghum phyllosphere microbiome.</title>
        <authorList>
            <person name="Shade A."/>
        </authorList>
    </citation>
    <scope>NUCLEOTIDE SEQUENCE</scope>
    <source>
        <strain evidence="10">SORGH_AS_0457</strain>
    </source>
</reference>
<dbReference type="AlphaFoldDB" id="A0AAP5AKR6"/>
<feature type="transmembrane region" description="Helical" evidence="7">
    <location>
        <begin position="382"/>
        <end position="399"/>
    </location>
</feature>
<dbReference type="Pfam" id="PF04542">
    <property type="entry name" value="Sigma70_r2"/>
    <property type="match status" value="1"/>
</dbReference>
<name>A0AAP5AKR6_9GAMM</name>
<evidence type="ECO:0000259" key="8">
    <source>
        <dbReference type="Pfam" id="PF04542"/>
    </source>
</evidence>
<keyword evidence="3 6" id="KW-0731">Sigma factor</keyword>
<dbReference type="InterPro" id="IPR013324">
    <property type="entry name" value="RNA_pol_sigma_r3/r4-like"/>
</dbReference>
<dbReference type="InterPro" id="IPR013249">
    <property type="entry name" value="RNA_pol_sigma70_r4_t2"/>
</dbReference>
<dbReference type="RefSeq" id="WP_307107276.1">
    <property type="nucleotide sequence ID" value="NZ_JAUTAS010000001.1"/>
</dbReference>
<dbReference type="SUPFAM" id="SSF88946">
    <property type="entry name" value="Sigma2 domain of RNA polymerase sigma factors"/>
    <property type="match status" value="1"/>
</dbReference>
<organism evidence="10 11">
    <name type="scientific">Stenotrophomonas rhizophila</name>
    <dbReference type="NCBI Taxonomy" id="216778"/>
    <lineage>
        <taxon>Bacteria</taxon>
        <taxon>Pseudomonadati</taxon>
        <taxon>Pseudomonadota</taxon>
        <taxon>Gammaproteobacteria</taxon>
        <taxon>Lysobacterales</taxon>
        <taxon>Lysobacteraceae</taxon>
        <taxon>Stenotrophomonas</taxon>
    </lineage>
</organism>
<dbReference type="PANTHER" id="PTHR43133:SF25">
    <property type="entry name" value="RNA POLYMERASE SIGMA FACTOR RFAY-RELATED"/>
    <property type="match status" value="1"/>
</dbReference>
<dbReference type="InterPro" id="IPR000838">
    <property type="entry name" value="RNA_pol_sigma70_ECF_CS"/>
</dbReference>
<accession>A0AAP5AKR6</accession>
<evidence type="ECO:0000256" key="5">
    <source>
        <dbReference type="ARBA" id="ARBA00023163"/>
    </source>
</evidence>
<dbReference type="CDD" id="cd06171">
    <property type="entry name" value="Sigma70_r4"/>
    <property type="match status" value="1"/>
</dbReference>
<feature type="transmembrane region" description="Helical" evidence="7">
    <location>
        <begin position="199"/>
        <end position="222"/>
    </location>
</feature>
<dbReference type="InterPro" id="IPR013325">
    <property type="entry name" value="RNA_pol_sigma_r2"/>
</dbReference>
<feature type="transmembrane region" description="Helical" evidence="7">
    <location>
        <begin position="234"/>
        <end position="254"/>
    </location>
</feature>
<dbReference type="Pfam" id="PF08281">
    <property type="entry name" value="Sigma70_r4_2"/>
    <property type="match status" value="1"/>
</dbReference>
<dbReference type="InterPro" id="IPR007627">
    <property type="entry name" value="RNA_pol_sigma70_r2"/>
</dbReference>
<dbReference type="Proteomes" id="UP001226084">
    <property type="component" value="Unassembled WGS sequence"/>
</dbReference>
<dbReference type="GO" id="GO:0016987">
    <property type="term" value="F:sigma factor activity"/>
    <property type="evidence" value="ECO:0007669"/>
    <property type="project" value="UniProtKB-KW"/>
</dbReference>
<evidence type="ECO:0000256" key="2">
    <source>
        <dbReference type="ARBA" id="ARBA00023015"/>
    </source>
</evidence>
<protein>
    <recommendedName>
        <fullName evidence="6">RNA polymerase sigma factor</fullName>
    </recommendedName>
</protein>
<evidence type="ECO:0000259" key="9">
    <source>
        <dbReference type="Pfam" id="PF08281"/>
    </source>
</evidence>
<dbReference type="SUPFAM" id="SSF88659">
    <property type="entry name" value="Sigma3 and sigma4 domains of RNA polymerase sigma factors"/>
    <property type="match status" value="1"/>
</dbReference>
<keyword evidence="5 6" id="KW-0804">Transcription</keyword>
<evidence type="ECO:0000256" key="6">
    <source>
        <dbReference type="RuleBase" id="RU000716"/>
    </source>
</evidence>
<feature type="domain" description="RNA polymerase sigma-70 region 2" evidence="8">
    <location>
        <begin position="29"/>
        <end position="94"/>
    </location>
</feature>
<keyword evidence="2 6" id="KW-0805">Transcription regulation</keyword>
<dbReference type="GO" id="GO:0003677">
    <property type="term" value="F:DNA binding"/>
    <property type="evidence" value="ECO:0007669"/>
    <property type="project" value="UniProtKB-KW"/>
</dbReference>
<dbReference type="InterPro" id="IPR014284">
    <property type="entry name" value="RNA_pol_sigma-70_dom"/>
</dbReference>
<dbReference type="Gene3D" id="1.10.1740.10">
    <property type="match status" value="1"/>
</dbReference>
<evidence type="ECO:0000256" key="1">
    <source>
        <dbReference type="ARBA" id="ARBA00010641"/>
    </source>
</evidence>
<evidence type="ECO:0000256" key="3">
    <source>
        <dbReference type="ARBA" id="ARBA00023082"/>
    </source>
</evidence>
<sequence length="404" mass="42731">MTTLPLIDTLDRELPAAAGGCQQSYGRIVLACQNTVTAIALAITRDVQASEDIAQEAFIKGWQQLNQLHNHGSFLPWLRQITRNLARDWLRANRGRPLSGEAAEIAISMAADPGPSAPEYLQRAEEEVAAEEIISALPEDSRETLLLYYREGQSSQQVANLLGLSDAAVRKRLSRARASVREEMLRRFGEFARGSAPSAAFATAVVSMVMVAAPGTASAAILLGTSVGVGSSKLGLGGASLSGGAAMGSLGAAASQSHLLGPEFNWTIAIGAMAGGVIGSYLGGRYLLCYTETLAERAAVHRFVHYSTFTAMLVCAAVLALTVLHAPVYLSLAAMVLGTALVNYQILVPLQRIMAPMIARDAARKGRGGPSWVYQSMYGRPALLITNLVIVGLILTVAGERGLI</sequence>
<feature type="domain" description="RNA polymerase sigma factor 70 region 4 type 2" evidence="9">
    <location>
        <begin position="130"/>
        <end position="178"/>
    </location>
</feature>
<keyword evidence="7" id="KW-0812">Transmembrane</keyword>
<dbReference type="EMBL" id="JAUTAS010000001">
    <property type="protein sequence ID" value="MDQ1109375.1"/>
    <property type="molecule type" value="Genomic_DNA"/>
</dbReference>
<proteinExistence type="inferred from homology"/>
<evidence type="ECO:0000256" key="4">
    <source>
        <dbReference type="ARBA" id="ARBA00023125"/>
    </source>
</evidence>
<keyword evidence="7" id="KW-1133">Transmembrane helix</keyword>